<proteinExistence type="predicted"/>
<comment type="caution">
    <text evidence="1">The sequence shown here is derived from an EMBL/GenBank/DDBJ whole genome shotgun (WGS) entry which is preliminary data.</text>
</comment>
<evidence type="ECO:0000313" key="2">
    <source>
        <dbReference type="Proteomes" id="UP000283512"/>
    </source>
</evidence>
<name>A0A414Y8K2_9BACE</name>
<feature type="non-terminal residue" evidence="1">
    <location>
        <position position="1"/>
    </location>
</feature>
<dbReference type="Proteomes" id="UP000283512">
    <property type="component" value="Unassembled WGS sequence"/>
</dbReference>
<dbReference type="AlphaFoldDB" id="A0A414Y8K2"/>
<dbReference type="EMBL" id="QRKD01000089">
    <property type="protein sequence ID" value="RHH82541.1"/>
    <property type="molecule type" value="Genomic_DNA"/>
</dbReference>
<evidence type="ECO:0000313" key="1">
    <source>
        <dbReference type="EMBL" id="RHH82541.1"/>
    </source>
</evidence>
<protein>
    <submittedName>
        <fullName evidence="1">Uncharacterized protein</fullName>
    </submittedName>
</protein>
<accession>A0A414Y8K2</accession>
<organism evidence="1 2">
    <name type="scientific">Bacteroides caccae</name>
    <dbReference type="NCBI Taxonomy" id="47678"/>
    <lineage>
        <taxon>Bacteria</taxon>
        <taxon>Pseudomonadati</taxon>
        <taxon>Bacteroidota</taxon>
        <taxon>Bacteroidia</taxon>
        <taxon>Bacteroidales</taxon>
        <taxon>Bacteroidaceae</taxon>
        <taxon>Bacteroides</taxon>
    </lineage>
</organism>
<sequence>LPMGFRPVYDTYVDVVIEHLGGKSFRETAVEELLARLSKVVRPAYWSKVKTELKKDKIIFPEIIRFDDFSMQYNQRNRISYNYGGELETLCAGIAYGADDILNGNSKMIIRFDDNDISVTDWYDLTTTNAEQIRFYKNGRIDVRFKDSAAAESCFKRLHLDEITLREN</sequence>
<gene>
    <name evidence="1" type="ORF">DW190_23255</name>
</gene>
<reference evidence="1 2" key="1">
    <citation type="submission" date="2018-08" db="EMBL/GenBank/DDBJ databases">
        <title>A genome reference for cultivated species of the human gut microbiota.</title>
        <authorList>
            <person name="Zou Y."/>
            <person name="Xue W."/>
            <person name="Luo G."/>
        </authorList>
    </citation>
    <scope>NUCLEOTIDE SEQUENCE [LARGE SCALE GENOMIC DNA]</scope>
    <source>
        <strain evidence="1 2">AM16-49B</strain>
    </source>
</reference>